<dbReference type="Pfam" id="PF22091">
    <property type="entry name" value="DUF6941"/>
    <property type="match status" value="1"/>
</dbReference>
<keyword evidence="2" id="KW-1185">Reference proteome</keyword>
<gene>
    <name evidence="1" type="ORF">FEF27_10980</name>
</gene>
<reference evidence="1 2" key="1">
    <citation type="submission" date="2019-05" db="EMBL/GenBank/DDBJ databases">
        <title>Nesterenkonia sp. GY239, isolated from the Southern Atlantic Ocean.</title>
        <authorList>
            <person name="Zhang G."/>
        </authorList>
    </citation>
    <scope>NUCLEOTIDE SEQUENCE [LARGE SCALE GENOMIC DNA]</scope>
    <source>
        <strain evidence="1 2">GY239</strain>
    </source>
</reference>
<comment type="caution">
    <text evidence="1">The sequence shown here is derived from an EMBL/GenBank/DDBJ whole genome shotgun (WGS) entry which is preliminary data.</text>
</comment>
<sequence>MSETQLEEPELDYAYLAEYARTERGAITAVGASYTRVLTDLLPMSFTVYVAGRFRAPAKGQPFEVDITFGRADDDETIRLGNTFNPATAPDSYRDRVGLTFAVGIPAEVENEGLHKVEIFANNRSVRKLFFDVDLDRQGAASGDR</sequence>
<evidence type="ECO:0000313" key="2">
    <source>
        <dbReference type="Proteomes" id="UP000306544"/>
    </source>
</evidence>
<dbReference type="InterPro" id="IPR054221">
    <property type="entry name" value="DUF6941"/>
</dbReference>
<dbReference type="OrthoDB" id="5118451at2"/>
<organism evidence="1 2">
    <name type="scientific">Nesterenkonia sphaerica</name>
    <dbReference type="NCBI Taxonomy" id="1804988"/>
    <lineage>
        <taxon>Bacteria</taxon>
        <taxon>Bacillati</taxon>
        <taxon>Actinomycetota</taxon>
        <taxon>Actinomycetes</taxon>
        <taxon>Micrococcales</taxon>
        <taxon>Micrococcaceae</taxon>
        <taxon>Nesterenkonia</taxon>
    </lineage>
</organism>
<accession>A0A5R9A4G9</accession>
<proteinExistence type="predicted"/>
<name>A0A5R9A4G9_9MICC</name>
<dbReference type="EMBL" id="VAWA01000017">
    <property type="protein sequence ID" value="TLP72945.1"/>
    <property type="molecule type" value="Genomic_DNA"/>
</dbReference>
<dbReference type="Proteomes" id="UP000306544">
    <property type="component" value="Unassembled WGS sequence"/>
</dbReference>
<dbReference type="RefSeq" id="WP_138170911.1">
    <property type="nucleotide sequence ID" value="NZ_VAWA01000017.1"/>
</dbReference>
<dbReference type="AlphaFoldDB" id="A0A5R9A4G9"/>
<evidence type="ECO:0000313" key="1">
    <source>
        <dbReference type="EMBL" id="TLP72945.1"/>
    </source>
</evidence>
<protein>
    <submittedName>
        <fullName evidence="1">Uncharacterized protein</fullName>
    </submittedName>
</protein>